<proteinExistence type="predicted"/>
<reference evidence="2 3" key="1">
    <citation type="submission" date="2015-07" db="EMBL/GenBank/DDBJ databases">
        <authorList>
            <person name="Kim K.M."/>
        </authorList>
    </citation>
    <scope>NUCLEOTIDE SEQUENCE [LARGE SCALE GENOMIC DNA]</scope>
    <source>
        <strain evidence="2 3">KCTC 12363</strain>
    </source>
</reference>
<keyword evidence="1" id="KW-1133">Transmembrane helix</keyword>
<keyword evidence="1" id="KW-0812">Transmembrane</keyword>
<organism evidence="2 3">
    <name type="scientific">Cyclobacterium amurskyense</name>
    <dbReference type="NCBI Taxonomy" id="320787"/>
    <lineage>
        <taxon>Bacteria</taxon>
        <taxon>Pseudomonadati</taxon>
        <taxon>Bacteroidota</taxon>
        <taxon>Cytophagia</taxon>
        <taxon>Cytophagales</taxon>
        <taxon>Cyclobacteriaceae</taxon>
        <taxon>Cyclobacterium</taxon>
    </lineage>
</organism>
<dbReference type="KEGG" id="camu:CA2015_3403"/>
<evidence type="ECO:0000313" key="2">
    <source>
        <dbReference type="EMBL" id="AKP52792.1"/>
    </source>
</evidence>
<keyword evidence="1" id="KW-0472">Membrane</keyword>
<dbReference type="AlphaFoldDB" id="A0A0H4PWN9"/>
<gene>
    <name evidence="2" type="ORF">CA2015_3403</name>
</gene>
<accession>A0A0H4PWN9</accession>
<protein>
    <submittedName>
        <fullName evidence="2">Uncharacterized protein</fullName>
    </submittedName>
</protein>
<keyword evidence="3" id="KW-1185">Reference proteome</keyword>
<sequence>MYKQIRENGTGKSEMASQSGTAFLLLHLGLIRFTVIFEELLIEANLINIPN</sequence>
<evidence type="ECO:0000313" key="3">
    <source>
        <dbReference type="Proteomes" id="UP000036520"/>
    </source>
</evidence>
<name>A0A0H4PWN9_9BACT</name>
<feature type="transmembrane region" description="Helical" evidence="1">
    <location>
        <begin position="21"/>
        <end position="42"/>
    </location>
</feature>
<dbReference type="Proteomes" id="UP000036520">
    <property type="component" value="Chromosome"/>
</dbReference>
<evidence type="ECO:0000256" key="1">
    <source>
        <dbReference type="SAM" id="Phobius"/>
    </source>
</evidence>
<dbReference type="EMBL" id="CP012040">
    <property type="protein sequence ID" value="AKP52792.1"/>
    <property type="molecule type" value="Genomic_DNA"/>
</dbReference>